<dbReference type="AlphaFoldDB" id="A0A239D901"/>
<gene>
    <name evidence="2" type="ORF">SAMN04488107_2050</name>
</gene>
<feature type="region of interest" description="Disordered" evidence="1">
    <location>
        <begin position="56"/>
        <end position="79"/>
    </location>
</feature>
<dbReference type="Proteomes" id="UP000198386">
    <property type="component" value="Unassembled WGS sequence"/>
</dbReference>
<name>A0A239D901_9ACTN</name>
<evidence type="ECO:0000256" key="1">
    <source>
        <dbReference type="SAM" id="MobiDB-lite"/>
    </source>
</evidence>
<organism evidence="2 3">
    <name type="scientific">Geodermatophilus saharensis</name>
    <dbReference type="NCBI Taxonomy" id="1137994"/>
    <lineage>
        <taxon>Bacteria</taxon>
        <taxon>Bacillati</taxon>
        <taxon>Actinomycetota</taxon>
        <taxon>Actinomycetes</taxon>
        <taxon>Geodermatophilales</taxon>
        <taxon>Geodermatophilaceae</taxon>
        <taxon>Geodermatophilus</taxon>
    </lineage>
</organism>
<accession>A0A239D901</accession>
<proteinExistence type="predicted"/>
<evidence type="ECO:0000313" key="2">
    <source>
        <dbReference type="EMBL" id="SNS28602.1"/>
    </source>
</evidence>
<reference evidence="3" key="1">
    <citation type="submission" date="2017-06" db="EMBL/GenBank/DDBJ databases">
        <authorList>
            <person name="Varghese N."/>
            <person name="Submissions S."/>
        </authorList>
    </citation>
    <scope>NUCLEOTIDE SEQUENCE [LARGE SCALE GENOMIC DNA]</scope>
    <source>
        <strain evidence="3">DSM 45423</strain>
    </source>
</reference>
<protein>
    <submittedName>
        <fullName evidence="2">Uncharacterized protein</fullName>
    </submittedName>
</protein>
<evidence type="ECO:0000313" key="3">
    <source>
        <dbReference type="Proteomes" id="UP000198386"/>
    </source>
</evidence>
<dbReference type="EMBL" id="FZOH01000003">
    <property type="protein sequence ID" value="SNS28602.1"/>
    <property type="molecule type" value="Genomic_DNA"/>
</dbReference>
<sequence>MRGENRMPIWTVQTAAGEDERIEAGLLATEGGALVALSDEGLLTRAWAPGQWRAARQVGDGDARPPVGQDDVLIGLPRR</sequence>
<keyword evidence="3" id="KW-1185">Reference proteome</keyword>